<dbReference type="GO" id="GO:0008270">
    <property type="term" value="F:zinc ion binding"/>
    <property type="evidence" value="ECO:0007669"/>
    <property type="project" value="UniProtKB-KW"/>
</dbReference>
<evidence type="ECO:0000256" key="3">
    <source>
        <dbReference type="ARBA" id="ARBA00022833"/>
    </source>
</evidence>
<evidence type="ECO:0000256" key="2">
    <source>
        <dbReference type="ARBA" id="ARBA00022771"/>
    </source>
</evidence>
<evidence type="ECO:0000313" key="6">
    <source>
        <dbReference type="EMBL" id="APH07070.1"/>
    </source>
</evidence>
<dbReference type="AlphaFoldDB" id="A0A1L3MXQ4"/>
<dbReference type="OrthoDB" id="2875147at2"/>
<sequence length="121" mass="14699">MLNKFSGIRYELQVMKEELTTRLFNHSMFEMTYDTEQGKSYTLMHHIKEELQDVERALMKIDKGVYGYCEDTGEEIPFEKLRILPTARTKYDFYFQELYERKTLPQYQYDHEETYITGSDF</sequence>
<dbReference type="Pfam" id="PF01258">
    <property type="entry name" value="zf-dskA_traR"/>
    <property type="match status" value="1"/>
</dbReference>
<keyword evidence="7" id="KW-1185">Reference proteome</keyword>
<dbReference type="PANTHER" id="PTHR33823">
    <property type="entry name" value="RNA POLYMERASE-BINDING TRANSCRIPTION FACTOR DKSA-RELATED"/>
    <property type="match status" value="1"/>
</dbReference>
<evidence type="ECO:0000259" key="5">
    <source>
        <dbReference type="Pfam" id="PF01258"/>
    </source>
</evidence>
<keyword evidence="3" id="KW-0862">Zinc</keyword>
<evidence type="ECO:0000256" key="4">
    <source>
        <dbReference type="PROSITE-ProRule" id="PRU00510"/>
    </source>
</evidence>
<comment type="caution">
    <text evidence="4">Lacks conserved residue(s) required for the propagation of feature annotation.</text>
</comment>
<keyword evidence="1" id="KW-0479">Metal-binding</keyword>
<evidence type="ECO:0000256" key="1">
    <source>
        <dbReference type="ARBA" id="ARBA00022723"/>
    </source>
</evidence>
<dbReference type="PANTHER" id="PTHR33823:SF5">
    <property type="entry name" value="DNAK SUPPRESSOR PROTEIN"/>
    <property type="match status" value="1"/>
</dbReference>
<keyword evidence="2" id="KW-0863">Zinc-finger</keyword>
<name>A0A1L3MXQ4_9BACI</name>
<dbReference type="KEGG" id="bwh:A9C19_11525"/>
<dbReference type="STRING" id="1547283.A9C19_11525"/>
<dbReference type="EMBL" id="CP016020">
    <property type="protein sequence ID" value="APH07070.1"/>
    <property type="molecule type" value="Genomic_DNA"/>
</dbReference>
<dbReference type="Gene3D" id="1.20.120.910">
    <property type="entry name" value="DksA, coiled-coil domain"/>
    <property type="match status" value="1"/>
</dbReference>
<organism evidence="6 7">
    <name type="scientific">Bacillus weihaiensis</name>
    <dbReference type="NCBI Taxonomy" id="1547283"/>
    <lineage>
        <taxon>Bacteria</taxon>
        <taxon>Bacillati</taxon>
        <taxon>Bacillota</taxon>
        <taxon>Bacilli</taxon>
        <taxon>Bacillales</taxon>
        <taxon>Bacillaceae</taxon>
        <taxon>Bacillus</taxon>
    </lineage>
</organism>
<gene>
    <name evidence="6" type="ORF">A9C19_11525</name>
</gene>
<evidence type="ECO:0000313" key="7">
    <source>
        <dbReference type="Proteomes" id="UP000181936"/>
    </source>
</evidence>
<accession>A0A1L3MXQ4</accession>
<proteinExistence type="predicted"/>
<dbReference type="InterPro" id="IPR000962">
    <property type="entry name" value="Znf_DskA_TraR"/>
</dbReference>
<dbReference type="Proteomes" id="UP000181936">
    <property type="component" value="Chromosome"/>
</dbReference>
<reference evidence="6 7" key="1">
    <citation type="journal article" date="2016" name="Sci. Rep.">
        <title>Complete genome sequence and transcriptomic analysis of a novel marine strain Bacillus weihaiensis reveals the mechanism of brown algae degradation.</title>
        <authorList>
            <person name="Zhu Y."/>
            <person name="Chen P."/>
            <person name="Bao Y."/>
            <person name="Men Y."/>
            <person name="Zeng Y."/>
            <person name="Yang J."/>
            <person name="Sun J."/>
            <person name="Sun Y."/>
        </authorList>
    </citation>
    <scope>NUCLEOTIDE SEQUENCE [LARGE SCALE GENOMIC DNA]</scope>
    <source>
        <strain evidence="6 7">Alg07</strain>
    </source>
</reference>
<feature type="domain" description="Zinc finger DksA/TraR C4-type" evidence="5">
    <location>
        <begin position="65"/>
        <end position="88"/>
    </location>
</feature>
<protein>
    <recommendedName>
        <fullName evidence="5">Zinc finger DksA/TraR C4-type domain-containing protein</fullName>
    </recommendedName>
</protein>
<dbReference type="PROSITE" id="PS51128">
    <property type="entry name" value="ZF_DKSA_2"/>
    <property type="match status" value="1"/>
</dbReference>